<evidence type="ECO:0000313" key="2">
    <source>
        <dbReference type="EMBL" id="CAB4757533.1"/>
    </source>
</evidence>
<gene>
    <name evidence="2" type="ORF">UFOPK2786_01647</name>
</gene>
<proteinExistence type="predicted"/>
<dbReference type="AlphaFoldDB" id="A0A6J6UFV0"/>
<accession>A0A6J6UFV0</accession>
<protein>
    <submittedName>
        <fullName evidence="2">Unannotated protein</fullName>
    </submittedName>
</protein>
<dbReference type="EMBL" id="CAEZYW010000309">
    <property type="protein sequence ID" value="CAB4757533.1"/>
    <property type="molecule type" value="Genomic_DNA"/>
</dbReference>
<evidence type="ECO:0000256" key="1">
    <source>
        <dbReference type="SAM" id="MobiDB-lite"/>
    </source>
</evidence>
<reference evidence="2" key="1">
    <citation type="submission" date="2020-05" db="EMBL/GenBank/DDBJ databases">
        <authorList>
            <person name="Chiriac C."/>
            <person name="Salcher M."/>
            <person name="Ghai R."/>
            <person name="Kavagutti S V."/>
        </authorList>
    </citation>
    <scope>NUCLEOTIDE SEQUENCE</scope>
</reference>
<sequence length="186" mass="20211">MRRVVNDNDLCGARPGFSERVRLRNRHDGVARAVDDRDAHRWRRATHRIEVWARGRRPAEEGLNRAGAEVQGLGGPKISHRGKCHDPGNEPGMPGRGDEREVAPGGVAHEGGRRLAEPDSCRQGLERSVDVGDHQVRLAGHPAVLDRAGEVSLVGESAGEGACMLPIDRRSPIAAVNEQDQTARGR</sequence>
<name>A0A6J6UFV0_9ZZZZ</name>
<organism evidence="2">
    <name type="scientific">freshwater metagenome</name>
    <dbReference type="NCBI Taxonomy" id="449393"/>
    <lineage>
        <taxon>unclassified sequences</taxon>
        <taxon>metagenomes</taxon>
        <taxon>ecological metagenomes</taxon>
    </lineage>
</organism>
<feature type="region of interest" description="Disordered" evidence="1">
    <location>
        <begin position="69"/>
        <end position="122"/>
    </location>
</feature>
<feature type="compositionally biased region" description="Basic and acidic residues" evidence="1">
    <location>
        <begin position="110"/>
        <end position="122"/>
    </location>
</feature>